<dbReference type="Proteomes" id="UP000194641">
    <property type="component" value="Unassembled WGS sequence"/>
</dbReference>
<organism evidence="2 3">
    <name type="scientific">Acetobacter indonesiensis</name>
    <dbReference type="NCBI Taxonomy" id="104101"/>
    <lineage>
        <taxon>Bacteria</taxon>
        <taxon>Pseudomonadati</taxon>
        <taxon>Pseudomonadota</taxon>
        <taxon>Alphaproteobacteria</taxon>
        <taxon>Acetobacterales</taxon>
        <taxon>Acetobacteraceae</taxon>
        <taxon>Acetobacter</taxon>
    </lineage>
</organism>
<dbReference type="AlphaFoldDB" id="A0A252AXT2"/>
<dbReference type="EMBL" id="JOPA01000004">
    <property type="protein sequence ID" value="OUI96348.1"/>
    <property type="molecule type" value="Genomic_DNA"/>
</dbReference>
<evidence type="ECO:0000313" key="2">
    <source>
        <dbReference type="EMBL" id="OUI96348.1"/>
    </source>
</evidence>
<reference evidence="2" key="1">
    <citation type="submission" date="2014-06" db="EMBL/GenBank/DDBJ databases">
        <authorList>
            <person name="Ju J."/>
            <person name="Zhang J."/>
        </authorList>
    </citation>
    <scope>NUCLEOTIDE SEQUENCE [LARGE SCALE GENOMIC DNA]</scope>
    <source>
        <strain evidence="2">DmL_051</strain>
    </source>
</reference>
<dbReference type="EMBL" id="BJXQ01000007">
    <property type="protein sequence ID" value="GEN03550.1"/>
    <property type="molecule type" value="Genomic_DNA"/>
</dbReference>
<dbReference type="Proteomes" id="UP000321104">
    <property type="component" value="Unassembled WGS sequence"/>
</dbReference>
<name>A0A252AXT2_9PROT</name>
<proteinExistence type="predicted"/>
<evidence type="ECO:0000313" key="3">
    <source>
        <dbReference type="Proteomes" id="UP000194641"/>
    </source>
</evidence>
<comment type="caution">
    <text evidence="2">The sequence shown here is derived from an EMBL/GenBank/DDBJ whole genome shotgun (WGS) entry which is preliminary data.</text>
</comment>
<reference evidence="3" key="2">
    <citation type="submission" date="2014-06" db="EMBL/GenBank/DDBJ databases">
        <authorList>
            <person name="Winans N.J."/>
            <person name="Newell P.D."/>
            <person name="Douglas A.E."/>
        </authorList>
    </citation>
    <scope>NUCLEOTIDE SEQUENCE [LARGE SCALE GENOMIC DNA]</scope>
</reference>
<gene>
    <name evidence="1" type="ORF">AIN02nite_15750</name>
    <name evidence="2" type="ORF">HK17_12080</name>
</gene>
<evidence type="ECO:0008006" key="5">
    <source>
        <dbReference type="Google" id="ProtNLM"/>
    </source>
</evidence>
<dbReference type="RefSeq" id="WP_084593543.1">
    <property type="nucleotide sequence ID" value="NZ_BAMW01000026.1"/>
</dbReference>
<evidence type="ECO:0000313" key="4">
    <source>
        <dbReference type="Proteomes" id="UP000321104"/>
    </source>
</evidence>
<protein>
    <recommendedName>
        <fullName evidence="5">Peptidase C39-like domain-containing protein</fullName>
    </recommendedName>
</protein>
<evidence type="ECO:0000313" key="1">
    <source>
        <dbReference type="EMBL" id="GEN03550.1"/>
    </source>
</evidence>
<reference evidence="1 4" key="3">
    <citation type="submission" date="2019-07" db="EMBL/GenBank/DDBJ databases">
        <title>Whole genome shotgun sequence of Acetobacter indonesiensis NBRC 16471.</title>
        <authorList>
            <person name="Hosoyama A."/>
            <person name="Uohara A."/>
            <person name="Ohji S."/>
            <person name="Ichikawa N."/>
        </authorList>
    </citation>
    <scope>NUCLEOTIDE SEQUENCE [LARGE SCALE GENOMIC DNA]</scope>
    <source>
        <strain evidence="1 4">NBRC 16471</strain>
    </source>
</reference>
<accession>A0A252AXT2</accession>
<sequence>MQRKLGCRPAECRVGQPRLSSLRMMARSAPVRLLRNHINPAPLMLGNDKVGNCTSVGLANHIRATAALAGFQVDIVPENAISFYSRSTGYVPSRPETDQGGVEVDVLACASRIGYDVPHQRFYPLWGSSEPEDLNALRLIVAGFGAAYVGVQLAQADQMSGIWDTITPGNQQPGSWGGHCLLVWEYTGTADDDLVTVLTWGIRQKCTWRWLRSRLMEVHGVIWPQLVLPGGLYPTGDDLEKLRAENAAFLGN</sequence>